<dbReference type="WBParaSite" id="RSKR_0000509000.1">
    <property type="protein sequence ID" value="RSKR_0000509000.1"/>
    <property type="gene ID" value="RSKR_0000509000"/>
</dbReference>
<proteinExistence type="predicted"/>
<organism evidence="1 2">
    <name type="scientific">Rhabditophanes sp. KR3021</name>
    <dbReference type="NCBI Taxonomy" id="114890"/>
    <lineage>
        <taxon>Eukaryota</taxon>
        <taxon>Metazoa</taxon>
        <taxon>Ecdysozoa</taxon>
        <taxon>Nematoda</taxon>
        <taxon>Chromadorea</taxon>
        <taxon>Rhabditida</taxon>
        <taxon>Tylenchina</taxon>
        <taxon>Panagrolaimomorpha</taxon>
        <taxon>Strongyloidoidea</taxon>
        <taxon>Alloionematidae</taxon>
        <taxon>Rhabditophanes</taxon>
    </lineage>
</organism>
<sequence>MTKFVNLLLLVLSIVVAIQPYKILIYNPKFGHSHVQYASLIADALVDAGHEVVVLVVDMDLDIKHKGAKKARIYQIEPNLEAVRLLTLNPLKDQMWNMTDDPITQFNMFETFFRAQELTRSSIIRDKHLTDFVLKEKFDFAYTEVFNIYMVAMFKVWNIPAFSVGAATCLQESHYGLFGVAHSASYMPVMMSNYLDKMNYGERAKNLASFIFSKLFFAYNRERFMGEREVNAIYGKDFFNGEKDLQDASFFFINSHPFLEFPSPKAPKMIEISGMGMPEPQELSIYWTGILNKRKDTILISFGSLAKSSKMPSQMQKAIVEVIKSMPNATFVWKYETPEDGVIEKVDNLVLSKWVPQNDLLNHEKLSMFITHGGMNSITELAYRAKSALVIPIFGDQIHNAALVTRANIGVVMDKADLIHPFKLKEYILKVLHNEEIKASSLQLSKMLNNRPISSKELLVKHIEFACEFKKLPMLDLESKNQSFIVYYLLDIIVPFILTLLALIYISFKVVAKLISVIFNLRSVKVKSD</sequence>
<protein>
    <submittedName>
        <fullName evidence="2">Glucuronosyltransferase</fullName>
    </submittedName>
</protein>
<evidence type="ECO:0000313" key="1">
    <source>
        <dbReference type="Proteomes" id="UP000095286"/>
    </source>
</evidence>
<accession>A0AC35TXT5</accession>
<reference evidence="2" key="1">
    <citation type="submission" date="2016-11" db="UniProtKB">
        <authorList>
            <consortium name="WormBaseParasite"/>
        </authorList>
    </citation>
    <scope>IDENTIFICATION</scope>
    <source>
        <strain evidence="2">KR3021</strain>
    </source>
</reference>
<dbReference type="Proteomes" id="UP000095286">
    <property type="component" value="Unplaced"/>
</dbReference>
<name>A0AC35TXT5_9BILA</name>
<evidence type="ECO:0000313" key="2">
    <source>
        <dbReference type="WBParaSite" id="RSKR_0000509000.1"/>
    </source>
</evidence>